<dbReference type="Gene3D" id="1.20.1250.20">
    <property type="entry name" value="MFS general substrate transporter like domains"/>
    <property type="match status" value="2"/>
</dbReference>
<evidence type="ECO:0000256" key="5">
    <source>
        <dbReference type="ARBA" id="ARBA00022989"/>
    </source>
</evidence>
<feature type="transmembrane region" description="Helical" evidence="7">
    <location>
        <begin position="77"/>
        <end position="96"/>
    </location>
</feature>
<keyword evidence="4 7" id="KW-0812">Transmembrane</keyword>
<evidence type="ECO:0000256" key="4">
    <source>
        <dbReference type="ARBA" id="ARBA00022692"/>
    </source>
</evidence>
<feature type="transmembrane region" description="Helical" evidence="7">
    <location>
        <begin position="12"/>
        <end position="38"/>
    </location>
</feature>
<dbReference type="PANTHER" id="PTHR43266:SF2">
    <property type="entry name" value="MAJOR FACILITATOR SUPERFAMILY (MFS) PROFILE DOMAIN-CONTAINING PROTEIN"/>
    <property type="match status" value="1"/>
</dbReference>
<feature type="transmembrane region" description="Helical" evidence="7">
    <location>
        <begin position="136"/>
        <end position="160"/>
    </location>
</feature>
<dbReference type="SUPFAM" id="SSF103473">
    <property type="entry name" value="MFS general substrate transporter"/>
    <property type="match status" value="1"/>
</dbReference>
<keyword evidence="6 7" id="KW-0472">Membrane</keyword>
<feature type="domain" description="Major facilitator superfamily (MFS) profile" evidence="8">
    <location>
        <begin position="211"/>
        <end position="400"/>
    </location>
</feature>
<organism evidence="9 10">
    <name type="scientific">Actinoplanes palleronii</name>
    <dbReference type="NCBI Taxonomy" id="113570"/>
    <lineage>
        <taxon>Bacteria</taxon>
        <taxon>Bacillati</taxon>
        <taxon>Actinomycetota</taxon>
        <taxon>Actinomycetes</taxon>
        <taxon>Micromonosporales</taxon>
        <taxon>Micromonosporaceae</taxon>
        <taxon>Actinoplanes</taxon>
    </lineage>
</organism>
<evidence type="ECO:0000256" key="3">
    <source>
        <dbReference type="ARBA" id="ARBA00022475"/>
    </source>
</evidence>
<keyword evidence="5 7" id="KW-1133">Transmembrane helix</keyword>
<evidence type="ECO:0000256" key="2">
    <source>
        <dbReference type="ARBA" id="ARBA00022448"/>
    </source>
</evidence>
<evidence type="ECO:0000259" key="8">
    <source>
        <dbReference type="PROSITE" id="PS50850"/>
    </source>
</evidence>
<dbReference type="InterPro" id="IPR011701">
    <property type="entry name" value="MFS"/>
</dbReference>
<evidence type="ECO:0000256" key="7">
    <source>
        <dbReference type="SAM" id="Phobius"/>
    </source>
</evidence>
<comment type="caution">
    <text evidence="9">The sequence shown here is derived from an EMBL/GenBank/DDBJ whole genome shotgun (WGS) entry which is preliminary data.</text>
</comment>
<evidence type="ECO:0000313" key="10">
    <source>
        <dbReference type="Proteomes" id="UP000624709"/>
    </source>
</evidence>
<keyword evidence="3" id="KW-1003">Cell membrane</keyword>
<feature type="transmembrane region" description="Helical" evidence="7">
    <location>
        <begin position="365"/>
        <end position="386"/>
    </location>
</feature>
<comment type="subcellular location">
    <subcellularLocation>
        <location evidence="1">Cell membrane</location>
        <topology evidence="1">Multi-pass membrane protein</topology>
    </subcellularLocation>
</comment>
<feature type="transmembrane region" description="Helical" evidence="7">
    <location>
        <begin position="243"/>
        <end position="266"/>
    </location>
</feature>
<dbReference type="InterPro" id="IPR020846">
    <property type="entry name" value="MFS_dom"/>
</dbReference>
<dbReference type="RefSeq" id="WP_203826145.1">
    <property type="nucleotide sequence ID" value="NZ_BAAATY010000016.1"/>
</dbReference>
<feature type="transmembrane region" description="Helical" evidence="7">
    <location>
        <begin position="166"/>
        <end position="185"/>
    </location>
</feature>
<feature type="transmembrane region" description="Helical" evidence="7">
    <location>
        <begin position="102"/>
        <end position="124"/>
    </location>
</feature>
<feature type="transmembrane region" description="Helical" evidence="7">
    <location>
        <begin position="44"/>
        <end position="65"/>
    </location>
</feature>
<accession>A0ABQ4BAH7</accession>
<feature type="domain" description="Major facilitator superfamily (MFS) profile" evidence="8">
    <location>
        <begin position="1"/>
        <end position="189"/>
    </location>
</feature>
<dbReference type="CDD" id="cd06173">
    <property type="entry name" value="MFS_MefA_like"/>
    <property type="match status" value="1"/>
</dbReference>
<sequence length="400" mass="40601">MSFTSAGSRWTDVYLVATGRGVSVCGDFLAATTLALVLQQTGHGGLAVSGLLLAAALPMALLTPLTGRLADRADSRTLLVAVGLGQAAVCATLAFATHPAAIIALVALLAAGLAVTQPTLQALLPQMVRRDDLAKASGLVQTASQAGALVAPALAGFLVGQTGSRVPLLIDAASYLGLVVMALLIRTRRCGAAAADQATEPVAFRLRSDRSLTVMAVAIAAVVAGVGAINVLDVFFIRDTLGASATVYGLVAASWMVGMVLVTPFFGRIPQRWISVRLVLAVLAGASLVVLAGSTVGAAGWLVPLWILGGVCNGALNVCMTVIVAGRVPAEAHGRAFAVITAVVQGAGLFGFLVAGPLLEHFDPRVLVAGAGAAGLLAALACWPLVRQTPHFVRSMASRP</sequence>
<feature type="transmembrane region" description="Helical" evidence="7">
    <location>
        <begin position="214"/>
        <end position="237"/>
    </location>
</feature>
<name>A0ABQ4BAH7_9ACTN</name>
<reference evidence="9 10" key="1">
    <citation type="submission" date="2021-01" db="EMBL/GenBank/DDBJ databases">
        <title>Whole genome shotgun sequence of Actinoplanes palleronii NBRC 14916.</title>
        <authorList>
            <person name="Komaki H."/>
            <person name="Tamura T."/>
        </authorList>
    </citation>
    <scope>NUCLEOTIDE SEQUENCE [LARGE SCALE GENOMIC DNA]</scope>
    <source>
        <strain evidence="9 10">NBRC 14916</strain>
    </source>
</reference>
<dbReference type="EMBL" id="BOMS01000051">
    <property type="protein sequence ID" value="GIE67653.1"/>
    <property type="molecule type" value="Genomic_DNA"/>
</dbReference>
<evidence type="ECO:0000313" key="9">
    <source>
        <dbReference type="EMBL" id="GIE67653.1"/>
    </source>
</evidence>
<dbReference type="Pfam" id="PF07690">
    <property type="entry name" value="MFS_1"/>
    <property type="match status" value="1"/>
</dbReference>
<feature type="transmembrane region" description="Helical" evidence="7">
    <location>
        <begin position="305"/>
        <end position="325"/>
    </location>
</feature>
<dbReference type="PANTHER" id="PTHR43266">
    <property type="entry name" value="MACROLIDE-EFFLUX PROTEIN"/>
    <property type="match status" value="1"/>
</dbReference>
<feature type="transmembrane region" description="Helical" evidence="7">
    <location>
        <begin position="337"/>
        <end position="359"/>
    </location>
</feature>
<keyword evidence="10" id="KW-1185">Reference proteome</keyword>
<feature type="transmembrane region" description="Helical" evidence="7">
    <location>
        <begin position="278"/>
        <end position="299"/>
    </location>
</feature>
<protein>
    <submittedName>
        <fullName evidence="9">MFS transporter</fullName>
    </submittedName>
</protein>
<dbReference type="InterPro" id="IPR036259">
    <property type="entry name" value="MFS_trans_sf"/>
</dbReference>
<dbReference type="PROSITE" id="PS50850">
    <property type="entry name" value="MFS"/>
    <property type="match status" value="2"/>
</dbReference>
<evidence type="ECO:0000256" key="6">
    <source>
        <dbReference type="ARBA" id="ARBA00023136"/>
    </source>
</evidence>
<evidence type="ECO:0000256" key="1">
    <source>
        <dbReference type="ARBA" id="ARBA00004651"/>
    </source>
</evidence>
<keyword evidence="2" id="KW-0813">Transport</keyword>
<proteinExistence type="predicted"/>
<dbReference type="Proteomes" id="UP000624709">
    <property type="component" value="Unassembled WGS sequence"/>
</dbReference>
<gene>
    <name evidence="9" type="ORF">Apa02nite_037610</name>
</gene>